<accession>A0A5C6YQB7</accession>
<evidence type="ECO:0008006" key="3">
    <source>
        <dbReference type="Google" id="ProtNLM"/>
    </source>
</evidence>
<comment type="caution">
    <text evidence="1">The sequence shown here is derived from an EMBL/GenBank/DDBJ whole genome shotgun (WGS) entry which is preliminary data.</text>
</comment>
<dbReference type="EMBL" id="VORU01000004">
    <property type="protein sequence ID" value="TXD69659.1"/>
    <property type="molecule type" value="Genomic_DNA"/>
</dbReference>
<dbReference type="RefSeq" id="WP_111815755.1">
    <property type="nucleotide sequence ID" value="NZ_CBCRZQ010000004.1"/>
</dbReference>
<protein>
    <recommendedName>
        <fullName evidence="3">STAS/SEC14 domain-containing protein</fullName>
    </recommendedName>
</protein>
<gene>
    <name evidence="1" type="ORF">ESV24_07445</name>
</gene>
<reference evidence="1 2" key="1">
    <citation type="submission" date="2019-08" db="EMBL/GenBank/DDBJ databases">
        <title>Genome of Aequorivita lipolytica Y10-2 (type strain).</title>
        <authorList>
            <person name="Bowman J.P."/>
        </authorList>
    </citation>
    <scope>NUCLEOTIDE SEQUENCE [LARGE SCALE GENOMIC DNA]</scope>
    <source>
        <strain evidence="1 2">Y10-2</strain>
    </source>
</reference>
<name>A0A5C6YQB7_9FLAO</name>
<dbReference type="Proteomes" id="UP000321945">
    <property type="component" value="Unassembled WGS sequence"/>
</dbReference>
<organism evidence="1 2">
    <name type="scientific">Aequorivita lipolytica</name>
    <dbReference type="NCBI Taxonomy" id="153267"/>
    <lineage>
        <taxon>Bacteria</taxon>
        <taxon>Pseudomonadati</taxon>
        <taxon>Bacteroidota</taxon>
        <taxon>Flavobacteriia</taxon>
        <taxon>Flavobacteriales</taxon>
        <taxon>Flavobacteriaceae</taxon>
        <taxon>Aequorivita</taxon>
    </lineage>
</organism>
<proteinExistence type="predicted"/>
<dbReference type="OrthoDB" id="1144611at2"/>
<evidence type="ECO:0000313" key="2">
    <source>
        <dbReference type="Proteomes" id="UP000321945"/>
    </source>
</evidence>
<sequence length="134" mass="15604">MEQISQHKLPPEFQLTKIMEMEIGNYFFYGNVVIVEAKEGIMLSYKKDLSVILLIQNITEGKPWVYISNRVNSYSIQPLDYKYLNKVPSLKALGVVNFSEVGYLNSELEAKFCKKPFQMFYNLNEAVIWGKTYL</sequence>
<dbReference type="AlphaFoldDB" id="A0A5C6YQB7"/>
<keyword evidence="2" id="KW-1185">Reference proteome</keyword>
<evidence type="ECO:0000313" key="1">
    <source>
        <dbReference type="EMBL" id="TXD69659.1"/>
    </source>
</evidence>